<proteinExistence type="predicted"/>
<dbReference type="EMBL" id="NBVN01000005">
    <property type="protein sequence ID" value="PUA31946.1"/>
    <property type="molecule type" value="Genomic_DNA"/>
</dbReference>
<evidence type="ECO:0000313" key="2">
    <source>
        <dbReference type="Proteomes" id="UP000244093"/>
    </source>
</evidence>
<dbReference type="Proteomes" id="UP000244093">
    <property type="component" value="Unassembled WGS sequence"/>
</dbReference>
<comment type="caution">
    <text evidence="1">The sequence shown here is derived from an EMBL/GenBank/DDBJ whole genome shotgun (WGS) entry which is preliminary data.</text>
</comment>
<dbReference type="AlphaFoldDB" id="A0A2R7Y318"/>
<sequence length="88" mass="10731">MGQSLHEEIEVERKKNLEDIIHYAKWEAEAVKKLGRKWFDIRDRWLWESFKADKEMWRNPKVREALIKTITFIDKLKRKKCASDPLKC</sequence>
<name>A0A2R7Y318_9CREN</name>
<reference evidence="1" key="2">
    <citation type="journal article" date="2018" name="Syst. Appl. Microbiol.">
        <title>A new symbiotic nanoarchaeote (Candidatus Nanoclepta minutus) and its host (Zestosphaera tikiterensis gen. nov., sp. nov.) from a New Zealand hot spring.</title>
        <authorList>
            <person name="St John E."/>
            <person name="Liu Y."/>
            <person name="Podar M."/>
            <person name="Stott M.B."/>
            <person name="Meneghin J."/>
            <person name="Chen Z."/>
            <person name="Lagutin K."/>
            <person name="Mitchell K."/>
            <person name="Reysenbach A.L."/>
        </authorList>
    </citation>
    <scope>NUCLEOTIDE SEQUENCE [LARGE SCALE GENOMIC DNA]</scope>
    <source>
        <strain evidence="1">NZ3</strain>
    </source>
</reference>
<reference evidence="1" key="1">
    <citation type="submission" date="2017-04" db="EMBL/GenBank/DDBJ databases">
        <authorList>
            <person name="Afonso C.L."/>
            <person name="Miller P.J."/>
            <person name="Scott M.A."/>
            <person name="Spackman E."/>
            <person name="Goraichik I."/>
            <person name="Dimitrov K.M."/>
            <person name="Suarez D.L."/>
            <person name="Swayne D.E."/>
        </authorList>
    </citation>
    <scope>NUCLEOTIDE SEQUENCE</scope>
    <source>
        <strain evidence="1">NZ3</strain>
    </source>
</reference>
<gene>
    <name evidence="1" type="ORF">B7O98_08140</name>
</gene>
<evidence type="ECO:0000313" key="1">
    <source>
        <dbReference type="EMBL" id="PUA31946.1"/>
    </source>
</evidence>
<accession>A0A2R7Y318</accession>
<organism evidence="1 2">
    <name type="scientific">Zestosphaera tikiterensis</name>
    <dbReference type="NCBI Taxonomy" id="1973259"/>
    <lineage>
        <taxon>Archaea</taxon>
        <taxon>Thermoproteota</taxon>
        <taxon>Thermoprotei</taxon>
        <taxon>Desulfurococcales</taxon>
        <taxon>Desulfurococcaceae</taxon>
        <taxon>Zestosphaera</taxon>
    </lineage>
</organism>
<protein>
    <submittedName>
        <fullName evidence="1">Uncharacterized protein</fullName>
    </submittedName>
</protein>